<dbReference type="Proteomes" id="UP000018901">
    <property type="component" value="Chromosome"/>
</dbReference>
<proteinExistence type="predicted"/>
<name>W0ERU3_9BACT</name>
<keyword evidence="2" id="KW-1185">Reference proteome</keyword>
<evidence type="ECO:0000313" key="2">
    <source>
        <dbReference type="Proteomes" id="UP000018901"/>
    </source>
</evidence>
<dbReference type="EMBL" id="CP007034">
    <property type="protein sequence ID" value="AHF13535.1"/>
    <property type="molecule type" value="Genomic_DNA"/>
</dbReference>
<reference evidence="1 2" key="1">
    <citation type="submission" date="2013-12" db="EMBL/GenBank/DDBJ databases">
        <authorList>
            <consortium name="DOE Joint Genome Institute"/>
            <person name="Eisen J."/>
            <person name="Huntemann M."/>
            <person name="Han J."/>
            <person name="Chen A."/>
            <person name="Kyrpides N."/>
            <person name="Mavromatis K."/>
            <person name="Markowitz V."/>
            <person name="Palaniappan K."/>
            <person name="Ivanova N."/>
            <person name="Schaumberg A."/>
            <person name="Pati A."/>
            <person name="Liolios K."/>
            <person name="Nordberg H.P."/>
            <person name="Cantor M.N."/>
            <person name="Hua S.X."/>
            <person name="Woyke T."/>
        </authorList>
    </citation>
    <scope>NUCLEOTIDE SEQUENCE [LARGE SCALE GENOMIC DNA]</scope>
    <source>
        <strain evidence="2">DSM 18177</strain>
    </source>
</reference>
<evidence type="ECO:0008006" key="3">
    <source>
        <dbReference type="Google" id="ProtNLM"/>
    </source>
</evidence>
<dbReference type="HOGENOM" id="CLU_2840950_0_0_10"/>
<organism evidence="1 2">
    <name type="scientific">Barnesiella viscericola DSM 18177</name>
    <dbReference type="NCBI Taxonomy" id="880074"/>
    <lineage>
        <taxon>Bacteria</taxon>
        <taxon>Pseudomonadati</taxon>
        <taxon>Bacteroidota</taxon>
        <taxon>Bacteroidia</taxon>
        <taxon>Bacteroidales</taxon>
        <taxon>Barnesiellaceae</taxon>
        <taxon>Barnesiella</taxon>
    </lineage>
</organism>
<accession>W0ERU3</accession>
<dbReference type="KEGG" id="bvs:BARVI_00650"/>
<evidence type="ECO:0000313" key="1">
    <source>
        <dbReference type="EMBL" id="AHF13535.1"/>
    </source>
</evidence>
<sequence length="65" mass="7674">MIDIETFTHIFLLLNDTDKAIIKKYIEGYSIKNIAQDLHLSHTFVCERIYQFQLNLEKNITSISK</sequence>
<gene>
    <name evidence="1" type="ORF">BARVI_00650</name>
</gene>
<dbReference type="AlphaFoldDB" id="W0ERU3"/>
<protein>
    <recommendedName>
        <fullName evidence="3">RNA polymerase sigma factor 70 region 4 type 2 domain-containing protein</fullName>
    </recommendedName>
</protein>